<evidence type="ECO:0000256" key="3">
    <source>
        <dbReference type="ARBA" id="ARBA00023274"/>
    </source>
</evidence>
<protein>
    <submittedName>
        <fullName evidence="5">Uncharacterized protein</fullName>
    </submittedName>
</protein>
<feature type="region of interest" description="Disordered" evidence="4">
    <location>
        <begin position="65"/>
        <end position="88"/>
    </location>
</feature>
<dbReference type="Proteomes" id="UP000799753">
    <property type="component" value="Unassembled WGS sequence"/>
</dbReference>
<gene>
    <name evidence="5" type="ORF">P280DRAFT_516281</name>
</gene>
<sequence length="88" mass="9264">MSADADANAEIIVAYAALILVDEGLKTTPEKLQTLLKATNIEKKSNPSGPQSSLNLLKVGEKLVDGDGAEDSDQEGGMFDLFEGGRGR</sequence>
<comment type="similarity">
    <text evidence="1">Belongs to the eukaryotic ribosomal protein P1/P2 family.</text>
</comment>
<dbReference type="GO" id="GO:0005840">
    <property type="term" value="C:ribosome"/>
    <property type="evidence" value="ECO:0007669"/>
    <property type="project" value="UniProtKB-KW"/>
</dbReference>
<dbReference type="AlphaFoldDB" id="A0A6A6S478"/>
<dbReference type="Gene3D" id="1.10.10.1410">
    <property type="match status" value="1"/>
</dbReference>
<dbReference type="OrthoDB" id="2194681at2759"/>
<keyword evidence="3" id="KW-0687">Ribonucleoprotein</keyword>
<evidence type="ECO:0000256" key="1">
    <source>
        <dbReference type="ARBA" id="ARBA00005436"/>
    </source>
</evidence>
<keyword evidence="2" id="KW-0689">Ribosomal protein</keyword>
<dbReference type="InterPro" id="IPR038716">
    <property type="entry name" value="P1/P2_N_sf"/>
</dbReference>
<evidence type="ECO:0000256" key="4">
    <source>
        <dbReference type="SAM" id="MobiDB-lite"/>
    </source>
</evidence>
<proteinExistence type="inferred from homology"/>
<evidence type="ECO:0000313" key="5">
    <source>
        <dbReference type="EMBL" id="KAF2642499.1"/>
    </source>
</evidence>
<evidence type="ECO:0000256" key="2">
    <source>
        <dbReference type="ARBA" id="ARBA00022980"/>
    </source>
</evidence>
<evidence type="ECO:0000313" key="6">
    <source>
        <dbReference type="Proteomes" id="UP000799753"/>
    </source>
</evidence>
<dbReference type="GO" id="GO:1990904">
    <property type="term" value="C:ribonucleoprotein complex"/>
    <property type="evidence" value="ECO:0007669"/>
    <property type="project" value="UniProtKB-KW"/>
</dbReference>
<organism evidence="5 6">
    <name type="scientific">Massarina eburnea CBS 473.64</name>
    <dbReference type="NCBI Taxonomy" id="1395130"/>
    <lineage>
        <taxon>Eukaryota</taxon>
        <taxon>Fungi</taxon>
        <taxon>Dikarya</taxon>
        <taxon>Ascomycota</taxon>
        <taxon>Pezizomycotina</taxon>
        <taxon>Dothideomycetes</taxon>
        <taxon>Pleosporomycetidae</taxon>
        <taxon>Pleosporales</taxon>
        <taxon>Massarineae</taxon>
        <taxon>Massarinaceae</taxon>
        <taxon>Massarina</taxon>
    </lineage>
</organism>
<dbReference type="EMBL" id="MU006781">
    <property type="protein sequence ID" value="KAF2642499.1"/>
    <property type="molecule type" value="Genomic_DNA"/>
</dbReference>
<keyword evidence="6" id="KW-1185">Reference proteome</keyword>
<accession>A0A6A6S478</accession>
<reference evidence="5" key="1">
    <citation type="journal article" date="2020" name="Stud. Mycol.">
        <title>101 Dothideomycetes genomes: a test case for predicting lifestyles and emergence of pathogens.</title>
        <authorList>
            <person name="Haridas S."/>
            <person name="Albert R."/>
            <person name="Binder M."/>
            <person name="Bloem J."/>
            <person name="Labutti K."/>
            <person name="Salamov A."/>
            <person name="Andreopoulos B."/>
            <person name="Baker S."/>
            <person name="Barry K."/>
            <person name="Bills G."/>
            <person name="Bluhm B."/>
            <person name="Cannon C."/>
            <person name="Castanera R."/>
            <person name="Culley D."/>
            <person name="Daum C."/>
            <person name="Ezra D."/>
            <person name="Gonzalez J."/>
            <person name="Henrissat B."/>
            <person name="Kuo A."/>
            <person name="Liang C."/>
            <person name="Lipzen A."/>
            <person name="Lutzoni F."/>
            <person name="Magnuson J."/>
            <person name="Mondo S."/>
            <person name="Nolan M."/>
            <person name="Ohm R."/>
            <person name="Pangilinan J."/>
            <person name="Park H.-J."/>
            <person name="Ramirez L."/>
            <person name="Alfaro M."/>
            <person name="Sun H."/>
            <person name="Tritt A."/>
            <person name="Yoshinaga Y."/>
            <person name="Zwiers L.-H."/>
            <person name="Turgeon B."/>
            <person name="Goodwin S."/>
            <person name="Spatafora J."/>
            <person name="Crous P."/>
            <person name="Grigoriev I."/>
        </authorList>
    </citation>
    <scope>NUCLEOTIDE SEQUENCE</scope>
    <source>
        <strain evidence="5">CBS 473.64</strain>
    </source>
</reference>
<name>A0A6A6S478_9PLEO</name>